<comment type="caution">
    <text evidence="4">The sequence shown here is derived from an EMBL/GenBank/DDBJ whole genome shotgun (WGS) entry which is preliminary data.</text>
</comment>
<accession>A0A0G0ZFI6</accession>
<dbReference type="PANTHER" id="PTHR46401">
    <property type="entry name" value="GLYCOSYLTRANSFERASE WBBK-RELATED"/>
    <property type="match status" value="1"/>
</dbReference>
<gene>
    <name evidence="4" type="ORF">UV09_C0005G0022</name>
</gene>
<feature type="domain" description="Glycosyltransferase subfamily 4-like N-terminal" evidence="3">
    <location>
        <begin position="15"/>
        <end position="180"/>
    </location>
</feature>
<dbReference type="AlphaFoldDB" id="A0A0G0ZFI6"/>
<feature type="domain" description="Glycosyl transferase family 1" evidence="2">
    <location>
        <begin position="192"/>
        <end position="349"/>
    </location>
</feature>
<sequence length="379" mass="42963">MKIVIDISQIAYQGSGVANYTAELTANLLSLDKKNSYCLFGYGLRSLETLRAFCRNLPKHPRLEKMLFPFPQSLVSFWGNTLHKINLENLLGNFDLYHSSDWIQFPSQAIKVTTIHDLVVYRYPETSAASIIRQQKKRLEHVKREADLILADSQSTKRDVENILGLPKEKIVIVYPGIKSEFSQKTDNQVKQIRDKYGITRKYFITVGTLEPRKNLKTTLAAFSLFRLKHWQKENRADLVVIGKKGWSADAAAGEDVKVLGLISDKDLAVLYSGAKGLIFPSLYEGFGLTVAEAMASGCPVITSSRGSLKEVGGEAVLYADPENPKNISEKIYRLLSEDKLRNKLTEKGLRQAEKFSWRKTAAEILLNYEELYRKRHKL</sequence>
<dbReference type="InterPro" id="IPR028098">
    <property type="entry name" value="Glyco_trans_4-like_N"/>
</dbReference>
<dbReference type="SUPFAM" id="SSF53756">
    <property type="entry name" value="UDP-Glycosyltransferase/glycogen phosphorylase"/>
    <property type="match status" value="1"/>
</dbReference>
<dbReference type="EMBL" id="LCDD01000005">
    <property type="protein sequence ID" value="KKS47444.1"/>
    <property type="molecule type" value="Genomic_DNA"/>
</dbReference>
<dbReference type="Proteomes" id="UP000034320">
    <property type="component" value="Unassembled WGS sequence"/>
</dbReference>
<dbReference type="GO" id="GO:0016757">
    <property type="term" value="F:glycosyltransferase activity"/>
    <property type="evidence" value="ECO:0007669"/>
    <property type="project" value="InterPro"/>
</dbReference>
<evidence type="ECO:0000313" key="4">
    <source>
        <dbReference type="EMBL" id="KKS47444.1"/>
    </source>
</evidence>
<evidence type="ECO:0000256" key="1">
    <source>
        <dbReference type="ARBA" id="ARBA00022679"/>
    </source>
</evidence>
<proteinExistence type="predicted"/>
<dbReference type="CDD" id="cd03809">
    <property type="entry name" value="GT4_MtfB-like"/>
    <property type="match status" value="1"/>
</dbReference>
<evidence type="ECO:0000313" key="5">
    <source>
        <dbReference type="Proteomes" id="UP000034320"/>
    </source>
</evidence>
<dbReference type="Pfam" id="PF00534">
    <property type="entry name" value="Glycos_transf_1"/>
    <property type="match status" value="1"/>
</dbReference>
<reference evidence="4 5" key="1">
    <citation type="journal article" date="2015" name="Nature">
        <title>rRNA introns, odd ribosomes, and small enigmatic genomes across a large radiation of phyla.</title>
        <authorList>
            <person name="Brown C.T."/>
            <person name="Hug L.A."/>
            <person name="Thomas B.C."/>
            <person name="Sharon I."/>
            <person name="Castelle C.J."/>
            <person name="Singh A."/>
            <person name="Wilkins M.J."/>
            <person name="Williams K.H."/>
            <person name="Banfield J.F."/>
        </authorList>
    </citation>
    <scope>NUCLEOTIDE SEQUENCE [LARGE SCALE GENOMIC DNA]</scope>
</reference>
<keyword evidence="1 4" id="KW-0808">Transferase</keyword>
<evidence type="ECO:0000259" key="3">
    <source>
        <dbReference type="Pfam" id="PF13439"/>
    </source>
</evidence>
<dbReference type="Gene3D" id="3.40.50.2000">
    <property type="entry name" value="Glycogen Phosphorylase B"/>
    <property type="match status" value="2"/>
</dbReference>
<evidence type="ECO:0000259" key="2">
    <source>
        <dbReference type="Pfam" id="PF00534"/>
    </source>
</evidence>
<dbReference type="PANTHER" id="PTHR46401:SF2">
    <property type="entry name" value="GLYCOSYLTRANSFERASE WBBK-RELATED"/>
    <property type="match status" value="1"/>
</dbReference>
<organism evidence="4 5">
    <name type="scientific">Candidatus Gottesmanbacteria bacterium GW2011_GWA2_42_18</name>
    <dbReference type="NCBI Taxonomy" id="1618442"/>
    <lineage>
        <taxon>Bacteria</taxon>
        <taxon>Candidatus Gottesmaniibacteriota</taxon>
    </lineage>
</organism>
<dbReference type="Pfam" id="PF13439">
    <property type="entry name" value="Glyco_transf_4"/>
    <property type="match status" value="1"/>
</dbReference>
<dbReference type="GO" id="GO:0009103">
    <property type="term" value="P:lipopolysaccharide biosynthetic process"/>
    <property type="evidence" value="ECO:0007669"/>
    <property type="project" value="TreeGrafter"/>
</dbReference>
<dbReference type="InterPro" id="IPR001296">
    <property type="entry name" value="Glyco_trans_1"/>
</dbReference>
<name>A0A0G0ZFI6_9BACT</name>
<protein>
    <submittedName>
        <fullName evidence="4">Glycosyl transferase group 1</fullName>
    </submittedName>
</protein>